<dbReference type="Gene3D" id="3.90.550.10">
    <property type="entry name" value="Spore Coat Polysaccharide Biosynthesis Protein SpsA, Chain A"/>
    <property type="match status" value="1"/>
</dbReference>
<reference evidence="1 2" key="1">
    <citation type="submission" date="2018-10" db="EMBL/GenBank/DDBJ databases">
        <title>Isolation, diversity and antibacterial activity of antinobacteria from the wheat rhizosphere soil.</title>
        <authorList>
            <person name="Sun T."/>
        </authorList>
    </citation>
    <scope>NUCLEOTIDE SEQUENCE [LARGE SCALE GENOMIC DNA]</scope>
    <source>
        <strain evidence="1 2">SJ-23</strain>
    </source>
</reference>
<dbReference type="EMBL" id="RHHB01000068">
    <property type="protein sequence ID" value="RNB43750.1"/>
    <property type="molecule type" value="Genomic_DNA"/>
</dbReference>
<evidence type="ECO:0000313" key="2">
    <source>
        <dbReference type="Proteomes" id="UP000275048"/>
    </source>
</evidence>
<evidence type="ECO:0000313" key="1">
    <source>
        <dbReference type="EMBL" id="RNB43750.1"/>
    </source>
</evidence>
<dbReference type="OrthoDB" id="4120491at2"/>
<dbReference type="SUPFAM" id="SSF53448">
    <property type="entry name" value="Nucleotide-diphospho-sugar transferases"/>
    <property type="match status" value="1"/>
</dbReference>
<accession>A0A3M7ZXN2</accession>
<dbReference type="Proteomes" id="UP000275048">
    <property type="component" value="Unassembled WGS sequence"/>
</dbReference>
<dbReference type="AlphaFoldDB" id="A0A3M7ZXN2"/>
<sequence>MVSNLVVIPWRPAPSRVDAFERLLDWYARELPEFRIETIDSDDDVFVLARTRNLAVAGLAHPDEVIVINDADTLPEPAALREAVAAAPGSGRVHLPYDSYHWLGAEGSSEFAAGTAPAECSYVLVNGACSGVYVTTRRTWEAHGGQDERFRGWGFEDAAWYLAHETLLGAPPQRHHGRVYALHHVGEQRAGAQYDRNAALMERYRGAAGDPAAMSRLVAEGQAVRAANASSEPGVAA</sequence>
<comment type="caution">
    <text evidence="1">The sequence shown here is derived from an EMBL/GenBank/DDBJ whole genome shotgun (WGS) entry which is preliminary data.</text>
</comment>
<proteinExistence type="predicted"/>
<name>A0A3M7ZXN2_9MICO</name>
<dbReference type="InterPro" id="IPR029044">
    <property type="entry name" value="Nucleotide-diphossugar_trans"/>
</dbReference>
<gene>
    <name evidence="1" type="ORF">EDM22_18315</name>
</gene>
<protein>
    <submittedName>
        <fullName evidence="1">Uncharacterized protein</fullName>
    </submittedName>
</protein>
<organism evidence="1 2">
    <name type="scientific">Agromyces tardus</name>
    <dbReference type="NCBI Taxonomy" id="2583849"/>
    <lineage>
        <taxon>Bacteria</taxon>
        <taxon>Bacillati</taxon>
        <taxon>Actinomycetota</taxon>
        <taxon>Actinomycetes</taxon>
        <taxon>Micrococcales</taxon>
        <taxon>Microbacteriaceae</taxon>
        <taxon>Agromyces</taxon>
    </lineage>
</organism>
<keyword evidence="2" id="KW-1185">Reference proteome</keyword>